<dbReference type="GO" id="GO:0042273">
    <property type="term" value="P:ribosomal large subunit biogenesis"/>
    <property type="evidence" value="ECO:0007669"/>
    <property type="project" value="TreeGrafter"/>
</dbReference>
<accession>A0A9N7R687</accession>
<dbReference type="PANTHER" id="PTHR13182:SF8">
    <property type="entry name" value="CYTOPLASMIC 60S SUBUNIT BIOGENESIS FACTOR ZNF622"/>
    <property type="match status" value="1"/>
</dbReference>
<sequence length="115" mass="13065">MDNDTHVENYDDLEDEPAGVPRETIPQLTGKLQRQAISEKEGSSSSNAEQKQKQKCSTCNAVVGDAKEYREHFKSEWHKHNLRRKTRQLPPLAAEECTGDLELGDSKSDLKDYSF</sequence>
<dbReference type="SUPFAM" id="SSF57667">
    <property type="entry name" value="beta-beta-alpha zinc fingers"/>
    <property type="match status" value="1"/>
</dbReference>
<dbReference type="GO" id="GO:0030687">
    <property type="term" value="C:preribosome, large subunit precursor"/>
    <property type="evidence" value="ECO:0007669"/>
    <property type="project" value="TreeGrafter"/>
</dbReference>
<dbReference type="Proteomes" id="UP001153555">
    <property type="component" value="Unassembled WGS sequence"/>
</dbReference>
<organism evidence="2 3">
    <name type="scientific">Striga hermonthica</name>
    <name type="common">Purple witchweed</name>
    <name type="synonym">Buchnera hermonthica</name>
    <dbReference type="NCBI Taxonomy" id="68872"/>
    <lineage>
        <taxon>Eukaryota</taxon>
        <taxon>Viridiplantae</taxon>
        <taxon>Streptophyta</taxon>
        <taxon>Embryophyta</taxon>
        <taxon>Tracheophyta</taxon>
        <taxon>Spermatophyta</taxon>
        <taxon>Magnoliopsida</taxon>
        <taxon>eudicotyledons</taxon>
        <taxon>Gunneridae</taxon>
        <taxon>Pentapetalae</taxon>
        <taxon>asterids</taxon>
        <taxon>lamiids</taxon>
        <taxon>Lamiales</taxon>
        <taxon>Orobanchaceae</taxon>
        <taxon>Buchnereae</taxon>
        <taxon>Striga</taxon>
    </lineage>
</organism>
<reference evidence="2" key="1">
    <citation type="submission" date="2019-12" db="EMBL/GenBank/DDBJ databases">
        <authorList>
            <person name="Scholes J."/>
        </authorList>
    </citation>
    <scope>NUCLEOTIDE SEQUENCE</scope>
</reference>
<dbReference type="InterPro" id="IPR036236">
    <property type="entry name" value="Znf_C2H2_sf"/>
</dbReference>
<gene>
    <name evidence="2" type="ORF">SHERM_13957</name>
</gene>
<feature type="compositionally biased region" description="Basic and acidic residues" evidence="1">
    <location>
        <begin position="104"/>
        <end position="115"/>
    </location>
</feature>
<feature type="compositionally biased region" description="Polar residues" evidence="1">
    <location>
        <begin position="43"/>
        <end position="59"/>
    </location>
</feature>
<evidence type="ECO:0000256" key="1">
    <source>
        <dbReference type="SAM" id="MobiDB-lite"/>
    </source>
</evidence>
<dbReference type="EMBL" id="CACSLK010011313">
    <property type="protein sequence ID" value="CAA0813398.1"/>
    <property type="molecule type" value="Genomic_DNA"/>
</dbReference>
<name>A0A9N7R687_STRHE</name>
<proteinExistence type="predicted"/>
<feature type="compositionally biased region" description="Polar residues" evidence="1">
    <location>
        <begin position="26"/>
        <end position="36"/>
    </location>
</feature>
<dbReference type="PANTHER" id="PTHR13182">
    <property type="entry name" value="ZINC FINGER PROTEIN 622"/>
    <property type="match status" value="1"/>
</dbReference>
<dbReference type="InterPro" id="IPR040025">
    <property type="entry name" value="Znf622/Rei1/Reh1"/>
</dbReference>
<evidence type="ECO:0000313" key="3">
    <source>
        <dbReference type="Proteomes" id="UP001153555"/>
    </source>
</evidence>
<keyword evidence="3" id="KW-1185">Reference proteome</keyword>
<comment type="caution">
    <text evidence="2">The sequence shown here is derived from an EMBL/GenBank/DDBJ whole genome shotgun (WGS) entry which is preliminary data.</text>
</comment>
<feature type="region of interest" description="Disordered" evidence="1">
    <location>
        <begin position="1"/>
        <end position="59"/>
    </location>
</feature>
<evidence type="ECO:0000313" key="2">
    <source>
        <dbReference type="EMBL" id="CAA0813398.1"/>
    </source>
</evidence>
<feature type="region of interest" description="Disordered" evidence="1">
    <location>
        <begin position="91"/>
        <end position="115"/>
    </location>
</feature>
<protein>
    <submittedName>
        <fullName evidence="2">Sequence-specific DNA binding transcription factors</fullName>
    </submittedName>
</protein>
<dbReference type="AlphaFoldDB" id="A0A9N7R687"/>
<dbReference type="OrthoDB" id="10253092at2759"/>